<keyword evidence="1" id="KW-0812">Transmembrane</keyword>
<organism evidence="2">
    <name type="scientific">hydrothermal vent metagenome</name>
    <dbReference type="NCBI Taxonomy" id="652676"/>
    <lineage>
        <taxon>unclassified sequences</taxon>
        <taxon>metagenomes</taxon>
        <taxon>ecological metagenomes</taxon>
    </lineage>
</organism>
<sequence>MTDPIESHVHPHILELIDELGANIGLDRSPGQSPHAYLAQLLWFQKREQGLMVGNLRTATDVIRRSTALLNETLRNNWWYLIIGALLQTFWAVVPLVPLIQLLGGPVTVYAAWVALICLAPVIAKAVFELYWRIRGDSSELEGGKSA</sequence>
<dbReference type="EMBL" id="CZQE01000009">
    <property type="protein sequence ID" value="CUS43124.1"/>
    <property type="molecule type" value="Genomic_DNA"/>
</dbReference>
<evidence type="ECO:0000256" key="1">
    <source>
        <dbReference type="SAM" id="Phobius"/>
    </source>
</evidence>
<evidence type="ECO:0000313" key="2">
    <source>
        <dbReference type="EMBL" id="CUS43124.1"/>
    </source>
</evidence>
<reference evidence="2" key="1">
    <citation type="submission" date="2015-10" db="EMBL/GenBank/DDBJ databases">
        <authorList>
            <person name="Gilbert D.G."/>
        </authorList>
    </citation>
    <scope>NUCLEOTIDE SEQUENCE</scope>
</reference>
<name>A0A160TI41_9ZZZZ</name>
<gene>
    <name evidence="2" type="ORF">MGWOODY_Smn3637</name>
</gene>
<accession>A0A160TI41</accession>
<protein>
    <submittedName>
        <fullName evidence="2">Uncharacterized protein</fullName>
    </submittedName>
</protein>
<keyword evidence="1" id="KW-1133">Transmembrane helix</keyword>
<feature type="transmembrane region" description="Helical" evidence="1">
    <location>
        <begin position="78"/>
        <end position="101"/>
    </location>
</feature>
<keyword evidence="1" id="KW-0472">Membrane</keyword>
<proteinExistence type="predicted"/>
<feature type="transmembrane region" description="Helical" evidence="1">
    <location>
        <begin position="107"/>
        <end position="128"/>
    </location>
</feature>
<dbReference type="AlphaFoldDB" id="A0A160TI41"/>